<keyword evidence="2" id="KW-0732">Signal</keyword>
<protein>
    <submittedName>
        <fullName evidence="3">Uncharacterized protein</fullName>
    </submittedName>
</protein>
<dbReference type="Proteomes" id="UP001321580">
    <property type="component" value="Unassembled WGS sequence"/>
</dbReference>
<reference evidence="3 4" key="1">
    <citation type="submission" date="2023-05" db="EMBL/GenBank/DDBJ databases">
        <title>Lysobacter sp. strain LF1 Genome sequencing and assembly.</title>
        <authorList>
            <person name="Jung Y."/>
        </authorList>
    </citation>
    <scope>NUCLEOTIDE SEQUENCE [LARGE SCALE GENOMIC DNA]</scope>
    <source>
        <strain evidence="3 4">LF1</strain>
    </source>
</reference>
<feature type="signal peptide" evidence="2">
    <location>
        <begin position="1"/>
        <end position="33"/>
    </location>
</feature>
<evidence type="ECO:0000256" key="2">
    <source>
        <dbReference type="SAM" id="SignalP"/>
    </source>
</evidence>
<organism evidence="3 4">
    <name type="scientific">Lysobacter stagni</name>
    <dbReference type="NCBI Taxonomy" id="3045172"/>
    <lineage>
        <taxon>Bacteria</taxon>
        <taxon>Pseudomonadati</taxon>
        <taxon>Pseudomonadota</taxon>
        <taxon>Gammaproteobacteria</taxon>
        <taxon>Lysobacterales</taxon>
        <taxon>Lysobacteraceae</taxon>
        <taxon>Lysobacter</taxon>
    </lineage>
</organism>
<dbReference type="RefSeq" id="WP_283211282.1">
    <property type="nucleotide sequence ID" value="NZ_JASGBI010000001.1"/>
</dbReference>
<name>A0ABT6XCA9_9GAMM</name>
<proteinExistence type="predicted"/>
<dbReference type="EMBL" id="JASGBI010000001">
    <property type="protein sequence ID" value="MDI9237777.1"/>
    <property type="molecule type" value="Genomic_DNA"/>
</dbReference>
<evidence type="ECO:0000313" key="4">
    <source>
        <dbReference type="Proteomes" id="UP001321580"/>
    </source>
</evidence>
<feature type="region of interest" description="Disordered" evidence="1">
    <location>
        <begin position="192"/>
        <end position="212"/>
    </location>
</feature>
<accession>A0ABT6XCA9</accession>
<evidence type="ECO:0000313" key="3">
    <source>
        <dbReference type="EMBL" id="MDI9237777.1"/>
    </source>
</evidence>
<feature type="chain" id="PRO_5045761665" evidence="2">
    <location>
        <begin position="34"/>
        <end position="212"/>
    </location>
</feature>
<keyword evidence="4" id="KW-1185">Reference proteome</keyword>
<gene>
    <name evidence="3" type="ORF">QLQ15_02485</name>
</gene>
<sequence length="212" mass="22310">MQHARTKTSNFKPLRTIAAIALLLLAGMLPATAKDAETAEAFVARSGKAVQEKGPGVVADFMHPDELARFKSMMAPILAMPEGPQADLMARAMFGPQATADSIAKLAPADFMRALLEGTMMKPGMTLKVGETQVLGSVKEGDTVHVVTRSSATVNEVTLTSMEVVSVRPNGDGWGMLLTGNLEGMGQMMRAAAAKQGTPAPAPRSVETPPKH</sequence>
<comment type="caution">
    <text evidence="3">The sequence shown here is derived from an EMBL/GenBank/DDBJ whole genome shotgun (WGS) entry which is preliminary data.</text>
</comment>
<evidence type="ECO:0000256" key="1">
    <source>
        <dbReference type="SAM" id="MobiDB-lite"/>
    </source>
</evidence>